<evidence type="ECO:0000313" key="9">
    <source>
        <dbReference type="EMBL" id="KAF2315448.1"/>
    </source>
</evidence>
<sequence>MQGQTRIPKQWLKFTRTHQNYQPASSVKLRGIMEYWTSVGCAIMQCSNTEVGAGTMNPLTFLRVLGPEPWNVAYVEPSIRPDDSRYRQNPNCLQRHTQFQIAEALLEITLPRFSGDVLPKTAVGISLAVADRLDSLIGLFAAGCQPISTNDPFGLWRISYGLMEALSRGDMFPKVVETYSHPRRIIFEKDVARNFLVPLYGSLVKRRYFPKVVEAYSHPRRIVHGKDVDFGVEVDEAVFEIAEERAL</sequence>
<dbReference type="Pfam" id="PF02091">
    <property type="entry name" value="tRNA-synt_2e"/>
    <property type="match status" value="1"/>
</dbReference>
<comment type="similarity">
    <text evidence="1">Belongs to the class-II aminoacyl-tRNA synthetase family.</text>
</comment>
<evidence type="ECO:0000256" key="8">
    <source>
        <dbReference type="ARBA" id="ARBA00047937"/>
    </source>
</evidence>
<evidence type="ECO:0000256" key="6">
    <source>
        <dbReference type="ARBA" id="ARBA00022917"/>
    </source>
</evidence>
<comment type="caution">
    <text evidence="9">The sequence shown here is derived from an EMBL/GenBank/DDBJ whole genome shotgun (WGS) entry which is preliminary data.</text>
</comment>
<dbReference type="InterPro" id="IPR002310">
    <property type="entry name" value="Gly-tRNA_ligase_asu"/>
</dbReference>
<gene>
    <name evidence="9" type="ORF">GH714_039284</name>
</gene>
<keyword evidence="6" id="KW-0648">Protein biosynthesis</keyword>
<dbReference type="GO" id="GO:0009570">
    <property type="term" value="C:chloroplast stroma"/>
    <property type="evidence" value="ECO:0007669"/>
    <property type="project" value="TreeGrafter"/>
</dbReference>
<dbReference type="PROSITE" id="PS50861">
    <property type="entry name" value="AA_TRNA_LIGASE_II_GLYAB"/>
    <property type="match status" value="1"/>
</dbReference>
<dbReference type="GO" id="GO:0004820">
    <property type="term" value="F:glycine-tRNA ligase activity"/>
    <property type="evidence" value="ECO:0007669"/>
    <property type="project" value="UniProtKB-EC"/>
</dbReference>
<dbReference type="SUPFAM" id="SSF55681">
    <property type="entry name" value="Class II aaRS and biotin synthetases"/>
    <property type="match status" value="1"/>
</dbReference>
<dbReference type="GO" id="GO:0005524">
    <property type="term" value="F:ATP binding"/>
    <property type="evidence" value="ECO:0007669"/>
    <property type="project" value="UniProtKB-KW"/>
</dbReference>
<dbReference type="InterPro" id="IPR006194">
    <property type="entry name" value="Gly-tRNA-synth_heterodimer"/>
</dbReference>
<evidence type="ECO:0000256" key="1">
    <source>
        <dbReference type="ARBA" id="ARBA00008226"/>
    </source>
</evidence>
<evidence type="ECO:0000256" key="5">
    <source>
        <dbReference type="ARBA" id="ARBA00022840"/>
    </source>
</evidence>
<evidence type="ECO:0000256" key="4">
    <source>
        <dbReference type="ARBA" id="ARBA00022741"/>
    </source>
</evidence>
<reference evidence="9 10" key="1">
    <citation type="journal article" date="2020" name="Mol. Plant">
        <title>The Chromosome-Based Rubber Tree Genome Provides New Insights into Spurge Genome Evolution and Rubber Biosynthesis.</title>
        <authorList>
            <person name="Liu J."/>
            <person name="Shi C."/>
            <person name="Shi C.C."/>
            <person name="Li W."/>
            <person name="Zhang Q.J."/>
            <person name="Zhang Y."/>
            <person name="Li K."/>
            <person name="Lu H.F."/>
            <person name="Shi C."/>
            <person name="Zhu S.T."/>
            <person name="Xiao Z.Y."/>
            <person name="Nan H."/>
            <person name="Yue Y."/>
            <person name="Zhu X.G."/>
            <person name="Wu Y."/>
            <person name="Hong X.N."/>
            <person name="Fan G.Y."/>
            <person name="Tong Y."/>
            <person name="Zhang D."/>
            <person name="Mao C.L."/>
            <person name="Liu Y.L."/>
            <person name="Hao S.J."/>
            <person name="Liu W.Q."/>
            <person name="Lv M.Q."/>
            <person name="Zhang H.B."/>
            <person name="Liu Y."/>
            <person name="Hu-Tang G.R."/>
            <person name="Wang J.P."/>
            <person name="Wang J.H."/>
            <person name="Sun Y.H."/>
            <person name="Ni S.B."/>
            <person name="Chen W.B."/>
            <person name="Zhang X.C."/>
            <person name="Jiao Y.N."/>
            <person name="Eichler E.E."/>
            <person name="Li G.H."/>
            <person name="Liu X."/>
            <person name="Gao L.Z."/>
        </authorList>
    </citation>
    <scope>NUCLEOTIDE SEQUENCE [LARGE SCALE GENOMIC DNA]</scope>
    <source>
        <strain evidence="10">cv. GT1</strain>
        <tissue evidence="9">Leaf</tissue>
    </source>
</reference>
<evidence type="ECO:0000256" key="7">
    <source>
        <dbReference type="ARBA" id="ARBA00023146"/>
    </source>
</evidence>
<keyword evidence="7" id="KW-0030">Aminoacyl-tRNA synthetase</keyword>
<dbReference type="PANTHER" id="PTHR30075:SF2">
    <property type="entry name" value="GLYCINE--TRNA LIGASE, CHLOROPLASTIC_MITOCHONDRIAL 2"/>
    <property type="match status" value="1"/>
</dbReference>
<dbReference type="Proteomes" id="UP000467840">
    <property type="component" value="Chromosome 15"/>
</dbReference>
<dbReference type="GO" id="GO:0005739">
    <property type="term" value="C:mitochondrion"/>
    <property type="evidence" value="ECO:0007669"/>
    <property type="project" value="TreeGrafter"/>
</dbReference>
<dbReference type="Gene3D" id="3.30.930.10">
    <property type="entry name" value="Bira Bifunctional Protein, Domain 2"/>
    <property type="match status" value="1"/>
</dbReference>
<keyword evidence="4" id="KW-0547">Nucleotide-binding</keyword>
<evidence type="ECO:0000256" key="2">
    <source>
        <dbReference type="ARBA" id="ARBA00012829"/>
    </source>
</evidence>
<accession>A0A6A6MSN5</accession>
<organism evidence="9 10">
    <name type="scientific">Hevea brasiliensis</name>
    <name type="common">Para rubber tree</name>
    <name type="synonym">Siphonia brasiliensis</name>
    <dbReference type="NCBI Taxonomy" id="3981"/>
    <lineage>
        <taxon>Eukaryota</taxon>
        <taxon>Viridiplantae</taxon>
        <taxon>Streptophyta</taxon>
        <taxon>Embryophyta</taxon>
        <taxon>Tracheophyta</taxon>
        <taxon>Spermatophyta</taxon>
        <taxon>Magnoliopsida</taxon>
        <taxon>eudicotyledons</taxon>
        <taxon>Gunneridae</taxon>
        <taxon>Pentapetalae</taxon>
        <taxon>rosids</taxon>
        <taxon>fabids</taxon>
        <taxon>Malpighiales</taxon>
        <taxon>Euphorbiaceae</taxon>
        <taxon>Crotonoideae</taxon>
        <taxon>Micrandreae</taxon>
        <taxon>Hevea</taxon>
    </lineage>
</organism>
<dbReference type="PANTHER" id="PTHR30075">
    <property type="entry name" value="GLYCYL-TRNA SYNTHETASE"/>
    <property type="match status" value="1"/>
</dbReference>
<dbReference type="AlphaFoldDB" id="A0A6A6MSN5"/>
<name>A0A6A6MSN5_HEVBR</name>
<protein>
    <recommendedName>
        <fullName evidence="2">glycine--tRNA ligase</fullName>
        <ecNumber evidence="2">6.1.1.14</ecNumber>
    </recommendedName>
</protein>
<dbReference type="InterPro" id="IPR045864">
    <property type="entry name" value="aa-tRNA-synth_II/BPL/LPL"/>
</dbReference>
<keyword evidence="3" id="KW-0436">Ligase</keyword>
<proteinExistence type="inferred from homology"/>
<dbReference type="EC" id="6.1.1.14" evidence="2"/>
<keyword evidence="10" id="KW-1185">Reference proteome</keyword>
<dbReference type="GO" id="GO:0006426">
    <property type="term" value="P:glycyl-tRNA aminoacylation"/>
    <property type="evidence" value="ECO:0007669"/>
    <property type="project" value="InterPro"/>
</dbReference>
<comment type="catalytic activity">
    <reaction evidence="8">
        <text>tRNA(Gly) + glycine + ATP = glycyl-tRNA(Gly) + AMP + diphosphate</text>
        <dbReference type="Rhea" id="RHEA:16013"/>
        <dbReference type="Rhea" id="RHEA-COMP:9664"/>
        <dbReference type="Rhea" id="RHEA-COMP:9683"/>
        <dbReference type="ChEBI" id="CHEBI:30616"/>
        <dbReference type="ChEBI" id="CHEBI:33019"/>
        <dbReference type="ChEBI" id="CHEBI:57305"/>
        <dbReference type="ChEBI" id="CHEBI:78442"/>
        <dbReference type="ChEBI" id="CHEBI:78522"/>
        <dbReference type="ChEBI" id="CHEBI:456215"/>
        <dbReference type="EC" id="6.1.1.14"/>
    </reaction>
</comment>
<keyword evidence="5" id="KW-0067">ATP-binding</keyword>
<evidence type="ECO:0000313" key="10">
    <source>
        <dbReference type="Proteomes" id="UP000467840"/>
    </source>
</evidence>
<evidence type="ECO:0000256" key="3">
    <source>
        <dbReference type="ARBA" id="ARBA00022598"/>
    </source>
</evidence>
<dbReference type="EMBL" id="JAAGAX010000005">
    <property type="protein sequence ID" value="KAF2315448.1"/>
    <property type="molecule type" value="Genomic_DNA"/>
</dbReference>